<dbReference type="RefSeq" id="WP_145261737.1">
    <property type="nucleotide sequence ID" value="NZ_CP036316.1"/>
</dbReference>
<organism evidence="2 3">
    <name type="scientific">Calycomorphotria hydatis</name>
    <dbReference type="NCBI Taxonomy" id="2528027"/>
    <lineage>
        <taxon>Bacteria</taxon>
        <taxon>Pseudomonadati</taxon>
        <taxon>Planctomycetota</taxon>
        <taxon>Planctomycetia</taxon>
        <taxon>Planctomycetales</taxon>
        <taxon>Planctomycetaceae</taxon>
        <taxon>Calycomorphotria</taxon>
    </lineage>
</organism>
<protein>
    <submittedName>
        <fullName evidence="2">HDOD domain protein</fullName>
    </submittedName>
</protein>
<accession>A0A517T809</accession>
<dbReference type="Pfam" id="PF08668">
    <property type="entry name" value="HDOD"/>
    <property type="match status" value="1"/>
</dbReference>
<dbReference type="OrthoDB" id="9784953at2"/>
<feature type="domain" description="HDOD" evidence="1">
    <location>
        <begin position="33"/>
        <end position="227"/>
    </location>
</feature>
<evidence type="ECO:0000313" key="3">
    <source>
        <dbReference type="Proteomes" id="UP000319976"/>
    </source>
</evidence>
<name>A0A517T809_9PLAN</name>
<evidence type="ECO:0000259" key="1">
    <source>
        <dbReference type="PROSITE" id="PS51833"/>
    </source>
</evidence>
<dbReference type="InterPro" id="IPR013976">
    <property type="entry name" value="HDOD"/>
</dbReference>
<dbReference type="Gene3D" id="1.10.3210.10">
    <property type="entry name" value="Hypothetical protein af1432"/>
    <property type="match status" value="1"/>
</dbReference>
<dbReference type="PROSITE" id="PS51833">
    <property type="entry name" value="HDOD"/>
    <property type="match status" value="1"/>
</dbReference>
<dbReference type="PANTHER" id="PTHR33525">
    <property type="match status" value="1"/>
</dbReference>
<dbReference type="KEGG" id="chya:V22_17500"/>
<dbReference type="EMBL" id="CP036316">
    <property type="protein sequence ID" value="QDT64515.1"/>
    <property type="molecule type" value="Genomic_DNA"/>
</dbReference>
<proteinExistence type="predicted"/>
<dbReference type="SUPFAM" id="SSF109604">
    <property type="entry name" value="HD-domain/PDEase-like"/>
    <property type="match status" value="1"/>
</dbReference>
<keyword evidence="3" id="KW-1185">Reference proteome</keyword>
<gene>
    <name evidence="2" type="ORF">V22_17500</name>
</gene>
<dbReference type="InterPro" id="IPR052340">
    <property type="entry name" value="RNase_Y/CdgJ"/>
</dbReference>
<reference evidence="2 3" key="1">
    <citation type="submission" date="2019-02" db="EMBL/GenBank/DDBJ databases">
        <title>Deep-cultivation of Planctomycetes and their phenomic and genomic characterization uncovers novel biology.</title>
        <authorList>
            <person name="Wiegand S."/>
            <person name="Jogler M."/>
            <person name="Boedeker C."/>
            <person name="Pinto D."/>
            <person name="Vollmers J."/>
            <person name="Rivas-Marin E."/>
            <person name="Kohn T."/>
            <person name="Peeters S.H."/>
            <person name="Heuer A."/>
            <person name="Rast P."/>
            <person name="Oberbeckmann S."/>
            <person name="Bunk B."/>
            <person name="Jeske O."/>
            <person name="Meyerdierks A."/>
            <person name="Storesund J.E."/>
            <person name="Kallscheuer N."/>
            <person name="Luecker S."/>
            <person name="Lage O.M."/>
            <person name="Pohl T."/>
            <person name="Merkel B.J."/>
            <person name="Hornburger P."/>
            <person name="Mueller R.-W."/>
            <person name="Bruemmer F."/>
            <person name="Labrenz M."/>
            <person name="Spormann A.M."/>
            <person name="Op den Camp H."/>
            <person name="Overmann J."/>
            <person name="Amann R."/>
            <person name="Jetten M.S.M."/>
            <person name="Mascher T."/>
            <person name="Medema M.H."/>
            <person name="Devos D.P."/>
            <person name="Kaster A.-K."/>
            <person name="Ovreas L."/>
            <person name="Rohde M."/>
            <person name="Galperin M.Y."/>
            <person name="Jogler C."/>
        </authorList>
    </citation>
    <scope>NUCLEOTIDE SEQUENCE [LARGE SCALE GENOMIC DNA]</scope>
    <source>
        <strain evidence="2 3">V22</strain>
    </source>
</reference>
<dbReference type="AlphaFoldDB" id="A0A517T809"/>
<dbReference type="Proteomes" id="UP000319976">
    <property type="component" value="Chromosome"/>
</dbReference>
<evidence type="ECO:0000313" key="2">
    <source>
        <dbReference type="EMBL" id="QDT64515.1"/>
    </source>
</evidence>
<sequence length="329" mass="36414">MSTATTTPIDWTAHLDQKIGSFTIAELPPTLKLPALPYAVTQFTERAKDLDAPIKELASIIETDTGLTLELLRHVNSAFNGLRHRASSVQLAISLLGIKQSKAFLITTGIQAAVRAKQSKMINQACFWNASLQKAIFAREVAKLLQTDEEAAFAGALLQDFLLPVLTNDLVDHYLEFVTNRADHAQLLPEYEQQKFGWDHAVAGACLARRWHLPDELAACVLYHHLGLKALAHPDFKRTPIAAVALSSLLPDQLRQDFNGLEQLILLQEKWSRFDLRELCTRVDEAHSEIGSGVRNDFPLLRRCKPAFDGGVAEYNDGSVNRAALAATT</sequence>
<dbReference type="PANTHER" id="PTHR33525:SF3">
    <property type="entry name" value="RIBONUCLEASE Y"/>
    <property type="match status" value="1"/>
</dbReference>